<proteinExistence type="predicted"/>
<evidence type="ECO:0000313" key="2">
    <source>
        <dbReference type="EMBL" id="VDN21370.1"/>
    </source>
</evidence>
<sequence length="340" mass="38004">MAATILHISLLVHFLLTNFPPTIAWNGTTPVQEESYFQSQALPIPNSFTNLSDTSFGSPNLAVDTAQQYIEYEGDVNIEALIIPEFFPYNADFEMPEILTDVFHQQGRDIDGAHSACVPNIQVSQVSNAENVNPETSNNAGNFLVWNVSSLLNQPENELPEMDLLKSWSEITVGEIISEQQHMNSYDSYGTQTVRTPRSNEMSSERPNMVTETNQLVNALHQRGHIDSAHAVYRPVIRRAETLNPEHFNPPNVRGSFLLSGSSSLVTQFENRLPEKEFHKSEPVMTAGKIIDEQQHTSPSDAYSGQTVTVFRCKRESAQAFPKASYQCSIVSCNQSMESF</sequence>
<evidence type="ECO:0000313" key="4">
    <source>
        <dbReference type="WBParaSite" id="GPUH_0001296801-mRNA-1"/>
    </source>
</evidence>
<protein>
    <submittedName>
        <fullName evidence="4">TPR_REGION domain-containing protein</fullName>
    </submittedName>
</protein>
<dbReference type="Proteomes" id="UP000271098">
    <property type="component" value="Unassembled WGS sequence"/>
</dbReference>
<name>A0A183DW63_9BILA</name>
<dbReference type="EMBL" id="UYRT01079775">
    <property type="protein sequence ID" value="VDN21370.1"/>
    <property type="molecule type" value="Genomic_DNA"/>
</dbReference>
<feature type="signal peptide" evidence="1">
    <location>
        <begin position="1"/>
        <end position="24"/>
    </location>
</feature>
<evidence type="ECO:0000313" key="3">
    <source>
        <dbReference type="Proteomes" id="UP000271098"/>
    </source>
</evidence>
<reference evidence="2 3" key="2">
    <citation type="submission" date="2018-11" db="EMBL/GenBank/DDBJ databases">
        <authorList>
            <consortium name="Pathogen Informatics"/>
        </authorList>
    </citation>
    <scope>NUCLEOTIDE SEQUENCE [LARGE SCALE GENOMIC DNA]</scope>
</reference>
<feature type="chain" id="PRO_5043138900" evidence="1">
    <location>
        <begin position="25"/>
        <end position="340"/>
    </location>
</feature>
<accession>A0A183DW63</accession>
<gene>
    <name evidence="2" type="ORF">GPUH_LOCUS12954</name>
</gene>
<evidence type="ECO:0000256" key="1">
    <source>
        <dbReference type="SAM" id="SignalP"/>
    </source>
</evidence>
<dbReference type="AlphaFoldDB" id="A0A183DW63"/>
<keyword evidence="1" id="KW-0732">Signal</keyword>
<organism evidence="4">
    <name type="scientific">Gongylonema pulchrum</name>
    <dbReference type="NCBI Taxonomy" id="637853"/>
    <lineage>
        <taxon>Eukaryota</taxon>
        <taxon>Metazoa</taxon>
        <taxon>Ecdysozoa</taxon>
        <taxon>Nematoda</taxon>
        <taxon>Chromadorea</taxon>
        <taxon>Rhabditida</taxon>
        <taxon>Spirurina</taxon>
        <taxon>Spiruromorpha</taxon>
        <taxon>Spiruroidea</taxon>
        <taxon>Gongylonematidae</taxon>
        <taxon>Gongylonema</taxon>
    </lineage>
</organism>
<dbReference type="WBParaSite" id="GPUH_0001296801-mRNA-1">
    <property type="protein sequence ID" value="GPUH_0001296801-mRNA-1"/>
    <property type="gene ID" value="GPUH_0001296801"/>
</dbReference>
<reference evidence="4" key="1">
    <citation type="submission" date="2016-06" db="UniProtKB">
        <authorList>
            <consortium name="WormBaseParasite"/>
        </authorList>
    </citation>
    <scope>IDENTIFICATION</scope>
</reference>
<keyword evidence="3" id="KW-1185">Reference proteome</keyword>